<evidence type="ECO:0000256" key="4">
    <source>
        <dbReference type="ARBA" id="ARBA00022679"/>
    </source>
</evidence>
<evidence type="ECO:0000313" key="12">
    <source>
        <dbReference type="Proteomes" id="UP000621510"/>
    </source>
</evidence>
<keyword evidence="4" id="KW-0808">Transferase</keyword>
<dbReference type="Proteomes" id="UP000621510">
    <property type="component" value="Unassembled WGS sequence"/>
</dbReference>
<dbReference type="InterPro" id="IPR049900">
    <property type="entry name" value="PKS_mFAS_DH"/>
</dbReference>
<dbReference type="Gene3D" id="3.40.50.720">
    <property type="entry name" value="NAD(P)-binding Rossmann-like Domain"/>
    <property type="match status" value="1"/>
</dbReference>
<dbReference type="InterPro" id="IPR055123">
    <property type="entry name" value="SpnB-like_Rossmann"/>
</dbReference>
<evidence type="ECO:0000313" key="11">
    <source>
        <dbReference type="EMBL" id="MBL1120466.1"/>
    </source>
</evidence>
<dbReference type="InterPro" id="IPR006162">
    <property type="entry name" value="Ppantetheine_attach_site"/>
</dbReference>
<dbReference type="Gene3D" id="3.40.366.10">
    <property type="entry name" value="Malonyl-Coenzyme A Acyl Carrier Protein, domain 2"/>
    <property type="match status" value="1"/>
</dbReference>
<dbReference type="InterPro" id="IPR042104">
    <property type="entry name" value="PKS_dehydratase_sf"/>
</dbReference>
<evidence type="ECO:0000256" key="2">
    <source>
        <dbReference type="ARBA" id="ARBA00022450"/>
    </source>
</evidence>
<evidence type="ECO:0000256" key="3">
    <source>
        <dbReference type="ARBA" id="ARBA00022553"/>
    </source>
</evidence>
<dbReference type="SUPFAM" id="SSF47336">
    <property type="entry name" value="ACP-like"/>
    <property type="match status" value="1"/>
</dbReference>
<evidence type="ECO:0000256" key="6">
    <source>
        <dbReference type="ARBA" id="ARBA00023268"/>
    </source>
</evidence>
<keyword evidence="2" id="KW-0596">Phosphopantetheine</keyword>
<dbReference type="InterPro" id="IPR057326">
    <property type="entry name" value="KR_dom"/>
</dbReference>
<evidence type="ECO:0000256" key="5">
    <source>
        <dbReference type="ARBA" id="ARBA00023194"/>
    </source>
</evidence>
<dbReference type="SMART" id="SM01294">
    <property type="entry name" value="PKS_PP_betabranch"/>
    <property type="match status" value="1"/>
</dbReference>
<feature type="domain" description="Carrier" evidence="9">
    <location>
        <begin position="1115"/>
        <end position="1193"/>
    </location>
</feature>
<dbReference type="InterPro" id="IPR014043">
    <property type="entry name" value="Acyl_transferase_dom"/>
</dbReference>
<dbReference type="InterPro" id="IPR049551">
    <property type="entry name" value="PKS_DH_C"/>
</dbReference>
<dbReference type="Pfam" id="PF22953">
    <property type="entry name" value="SpnB_Rossmann"/>
    <property type="match status" value="1"/>
</dbReference>
<dbReference type="InterPro" id="IPR016035">
    <property type="entry name" value="Acyl_Trfase/lysoPLipase"/>
</dbReference>
<dbReference type="SUPFAM" id="SSF51735">
    <property type="entry name" value="NAD(P)-binding Rossmann-fold domains"/>
    <property type="match status" value="2"/>
</dbReference>
<dbReference type="InterPro" id="IPR016036">
    <property type="entry name" value="Malonyl_transacylase_ACP-bd"/>
</dbReference>
<keyword evidence="6" id="KW-0511">Multifunctional enzyme</keyword>
<dbReference type="Pfam" id="PF08659">
    <property type="entry name" value="KR"/>
    <property type="match status" value="1"/>
</dbReference>
<dbReference type="Pfam" id="PF00550">
    <property type="entry name" value="PP-binding"/>
    <property type="match status" value="1"/>
</dbReference>
<evidence type="ECO:0000259" key="9">
    <source>
        <dbReference type="PROSITE" id="PS50075"/>
    </source>
</evidence>
<dbReference type="InterPro" id="IPR009081">
    <property type="entry name" value="PP-bd_ACP"/>
</dbReference>
<dbReference type="Pfam" id="PF00698">
    <property type="entry name" value="Acyl_transf_1"/>
    <property type="match status" value="1"/>
</dbReference>
<dbReference type="InterPro" id="IPR001227">
    <property type="entry name" value="Ac_transferase_dom_sf"/>
</dbReference>
<dbReference type="Pfam" id="PF14765">
    <property type="entry name" value="PS-DH"/>
    <property type="match status" value="1"/>
</dbReference>
<dbReference type="InterPro" id="IPR036291">
    <property type="entry name" value="NAD(P)-bd_dom_sf"/>
</dbReference>
<keyword evidence="3" id="KW-0597">Phosphoprotein</keyword>
<evidence type="ECO:0000256" key="1">
    <source>
        <dbReference type="ARBA" id="ARBA00004792"/>
    </source>
</evidence>
<dbReference type="Gene3D" id="3.10.129.110">
    <property type="entry name" value="Polyketide synthase dehydratase"/>
    <property type="match status" value="1"/>
</dbReference>
<dbReference type="InterPro" id="IPR013968">
    <property type="entry name" value="PKS_KR"/>
</dbReference>
<dbReference type="InterPro" id="IPR049552">
    <property type="entry name" value="PKS_DH_N"/>
</dbReference>
<dbReference type="CDD" id="cd08956">
    <property type="entry name" value="KR_3_FAS_SDR_x"/>
    <property type="match status" value="1"/>
</dbReference>
<dbReference type="Pfam" id="PF21089">
    <property type="entry name" value="PKS_DH_N"/>
    <property type="match status" value="1"/>
</dbReference>
<dbReference type="PROSITE" id="PS00012">
    <property type="entry name" value="PHOSPHOPANTETHEINE"/>
    <property type="match status" value="1"/>
</dbReference>
<feature type="active site" description="Proton acceptor; for dehydratase activity" evidence="8">
    <location>
        <position position="423"/>
    </location>
</feature>
<feature type="region of interest" description="C-terminal hotdog fold" evidence="8">
    <location>
        <begin position="531"/>
        <end position="669"/>
    </location>
</feature>
<comment type="caution">
    <text evidence="11">The sequence shown here is derived from an EMBL/GenBank/DDBJ whole genome shotgun (WGS) entry which is preliminary data.</text>
</comment>
<evidence type="ECO:0000259" key="10">
    <source>
        <dbReference type="PROSITE" id="PS52019"/>
    </source>
</evidence>
<name>A0ABS1Q732_9ACTN</name>
<dbReference type="SMART" id="SM00823">
    <property type="entry name" value="PKS_PP"/>
    <property type="match status" value="1"/>
</dbReference>
<dbReference type="Gene3D" id="3.30.70.3290">
    <property type="match status" value="1"/>
</dbReference>
<dbReference type="SUPFAM" id="SSF55048">
    <property type="entry name" value="Probable ACP-binding domain of malonyl-CoA ACP transacylase"/>
    <property type="match status" value="1"/>
</dbReference>
<dbReference type="PROSITE" id="PS50075">
    <property type="entry name" value="CARRIER"/>
    <property type="match status" value="1"/>
</dbReference>
<dbReference type="InterPro" id="IPR020807">
    <property type="entry name" value="PKS_DH"/>
</dbReference>
<keyword evidence="12" id="KW-1185">Reference proteome</keyword>
<comment type="pathway">
    <text evidence="1">Antibiotic biosynthesis.</text>
</comment>
<feature type="active site" description="Proton donor; for dehydratase activity" evidence="8">
    <location>
        <position position="592"/>
    </location>
</feature>
<dbReference type="SMART" id="SM00827">
    <property type="entry name" value="PKS_AT"/>
    <property type="match status" value="1"/>
</dbReference>
<dbReference type="InterPro" id="IPR020806">
    <property type="entry name" value="PKS_PP-bd"/>
</dbReference>
<dbReference type="PANTHER" id="PTHR43775">
    <property type="entry name" value="FATTY ACID SYNTHASE"/>
    <property type="match status" value="1"/>
</dbReference>
<protein>
    <submittedName>
        <fullName evidence="11">SDR family NAD(P)-dependent oxidoreductase</fullName>
    </submittedName>
</protein>
<dbReference type="PROSITE" id="PS52019">
    <property type="entry name" value="PKS_MFAS_DH"/>
    <property type="match status" value="1"/>
</dbReference>
<dbReference type="SMART" id="SM00826">
    <property type="entry name" value="PKS_DH"/>
    <property type="match status" value="1"/>
</dbReference>
<keyword evidence="5" id="KW-0045">Antibiotic biosynthesis</keyword>
<dbReference type="SUPFAM" id="SSF52151">
    <property type="entry name" value="FabD/lysophospholipase-like"/>
    <property type="match status" value="1"/>
</dbReference>
<evidence type="ECO:0000256" key="8">
    <source>
        <dbReference type="PROSITE-ProRule" id="PRU01363"/>
    </source>
</evidence>
<keyword evidence="7" id="KW-0012">Acyltransferase</keyword>
<dbReference type="PANTHER" id="PTHR43775:SF51">
    <property type="entry name" value="INACTIVE PHENOLPHTHIOCEROL SYNTHESIS POLYKETIDE SYNTHASE TYPE I PKS1-RELATED"/>
    <property type="match status" value="1"/>
</dbReference>
<dbReference type="InterPro" id="IPR050091">
    <property type="entry name" value="PKS_NRPS_Biosynth_Enz"/>
</dbReference>
<organism evidence="11 12">
    <name type="scientific">Streptomyces endocoffeicus</name>
    <dbReference type="NCBI Taxonomy" id="2898945"/>
    <lineage>
        <taxon>Bacteria</taxon>
        <taxon>Bacillati</taxon>
        <taxon>Actinomycetota</taxon>
        <taxon>Actinomycetes</taxon>
        <taxon>Kitasatosporales</taxon>
        <taxon>Streptomycetaceae</taxon>
        <taxon>Streptomyces</taxon>
    </lineage>
</organism>
<sequence>MVFGRDRDELVGGLRAVAAGEPAANAVLGTADGLSAWVFAGQGAQRLGMGRELHAAFPVFAAVFDEVCAGFDGVLDGSLREVVWGDDKGLLDQTVWAQAGLFAVEVALFRLLESWGVRPDYLVGHSVGEIAAAHVAGMVSLADACVLVGARGRLMQALPSGGAMLAVQAAEGDVVPLLPDGVEVAAVNGPVSVVVSGSGEAVAEVVGVCAGRGWKTRRLAVSHAFHSALMEPMLEEFAGALDGMTFGSPRIPVVSTVTGEPLTVVDVRYWVGQVRRPVRFADAVAFVAEAGVRTFLEVGPDAALTPMVEHTVDDASVVPASRRDRGEVMTLIAALARLHADGVPIAWEKFFAGTGARRIDLPTYAFQHRSYWLKPQVADDVSRIGQRAVEHPLLRAAIARPDSDGAILTGRLSVDGQPWLADHTVLGTVLLPGTAFVEMAMRAADHVGCDLIEDLILQAPLALPERGGVSVQVVVGVLDESGETARRTIKVYSRQDETADDLPWTLHAEGSLVSGAVPPGFDLAEWPPPNASPMVLDGFYDRLADQGYGYGPAFQGMRAAWRRGDEVFAEVALPAPVDADSERYGLHPALLDTGLHAGLVADGESSGATVLPFAWSGVALHATGASVLRVRIAPGERGTVAVEVADGIGRPVLSTRSLAGRPVTADQLGAGRAGGGDLYRVTWSPLPADRVPPGEPGGDTAGVTVLEIETLSGDVPTRARETAERTLGALQEWLGDEQRAESVLVVVTRGAMSTAPGEDADLGAAPVWGLVRAAQAENPGRFVLVDVDGSEESARLLPAVAGLAEPECALREGRVLVPRLARAVAAAASPPRLDGNGTVLVTGGVGGLGAVVARHLAARFGVRRLLLLSRRGPAAPGAAELRAELAALGAEATILACDVGDRNGLAEALDAVPDEHPLTGIVHAAGVIDNALVQTQTPVGLGRVMSAKADAAWHLHDLTATADLAMFVMFSSAGGMVLAAGQATYAAANVFLDALAAHRRAAGLPAQSQAWGLWSGAGMERMLTDADRHRMRRQGLPPIPVDDALELFDAALGRDDTLLVPLRVDHATLRARTGEIPPLLRGLTPMSARRSASAGVDAAARSGLRERLDGRADADRRRALLDEVRAQAAAVLGHERSGAVDTGRGFLDIGFDSLTALELRTRLTAVTGHRLPPTLIFDYPTVAAVAEYLHTEFFAVPDASGPELDEATAEELFGILDNELGLSG</sequence>
<proteinExistence type="predicted"/>
<accession>A0ABS1Q732</accession>
<dbReference type="Gene3D" id="1.10.1200.10">
    <property type="entry name" value="ACP-like"/>
    <property type="match status" value="1"/>
</dbReference>
<gene>
    <name evidence="11" type="ORF">JK364_50480</name>
</gene>
<dbReference type="SMART" id="SM00822">
    <property type="entry name" value="PKS_KR"/>
    <property type="match status" value="1"/>
</dbReference>
<feature type="region of interest" description="N-terminal hotdog fold" evidence="8">
    <location>
        <begin position="391"/>
        <end position="519"/>
    </location>
</feature>
<evidence type="ECO:0000256" key="7">
    <source>
        <dbReference type="ARBA" id="ARBA00023315"/>
    </source>
</evidence>
<dbReference type="InterPro" id="IPR036736">
    <property type="entry name" value="ACP-like_sf"/>
</dbReference>
<feature type="domain" description="PKS/mFAS DH" evidence="10">
    <location>
        <begin position="391"/>
        <end position="669"/>
    </location>
</feature>
<reference evidence="11 12" key="1">
    <citation type="submission" date="2021-01" db="EMBL/GenBank/DDBJ databases">
        <title>WGS of actinomycetes isolated from Thailand.</title>
        <authorList>
            <person name="Thawai C."/>
        </authorList>
    </citation>
    <scope>NUCLEOTIDE SEQUENCE [LARGE SCALE GENOMIC DNA]</scope>
    <source>
        <strain evidence="11 12">CA3R110</strain>
    </source>
</reference>
<dbReference type="EMBL" id="JAERRG010000051">
    <property type="protein sequence ID" value="MBL1120466.1"/>
    <property type="molecule type" value="Genomic_DNA"/>
</dbReference>